<evidence type="ECO:0000256" key="1">
    <source>
        <dbReference type="SAM" id="MobiDB-lite"/>
    </source>
</evidence>
<evidence type="ECO:0000313" key="2">
    <source>
        <dbReference type="EMBL" id="PMD33122.1"/>
    </source>
</evidence>
<accession>A0A2J6R3M5</accession>
<feature type="region of interest" description="Disordered" evidence="1">
    <location>
        <begin position="1"/>
        <end position="94"/>
    </location>
</feature>
<sequence length="126" mass="13338">MGPGRPHCASRARPPTGRRASRASALPAKTLSPAIAAMKHGTEHLSRSQHKPHTTFGCVAQLPDPRSHLQPALAQGDAMDGPGSSVPTESASRSVRHVWTGRGNFFSSIWRVGECVNSGKGALERP</sequence>
<dbReference type="EMBL" id="KZ613957">
    <property type="protein sequence ID" value="PMD33122.1"/>
    <property type="molecule type" value="Genomic_DNA"/>
</dbReference>
<protein>
    <submittedName>
        <fullName evidence="2">Uncharacterized protein</fullName>
    </submittedName>
</protein>
<evidence type="ECO:0000313" key="3">
    <source>
        <dbReference type="Proteomes" id="UP000235786"/>
    </source>
</evidence>
<proteinExistence type="predicted"/>
<keyword evidence="3" id="KW-1185">Reference proteome</keyword>
<dbReference type="AlphaFoldDB" id="A0A2J6R3M5"/>
<organism evidence="2 3">
    <name type="scientific">Hyaloscypha variabilis (strain UAMH 11265 / GT02V1 / F)</name>
    <name type="common">Meliniomyces variabilis</name>
    <dbReference type="NCBI Taxonomy" id="1149755"/>
    <lineage>
        <taxon>Eukaryota</taxon>
        <taxon>Fungi</taxon>
        <taxon>Dikarya</taxon>
        <taxon>Ascomycota</taxon>
        <taxon>Pezizomycotina</taxon>
        <taxon>Leotiomycetes</taxon>
        <taxon>Helotiales</taxon>
        <taxon>Hyaloscyphaceae</taxon>
        <taxon>Hyaloscypha</taxon>
        <taxon>Hyaloscypha variabilis</taxon>
    </lineage>
</organism>
<reference evidence="2 3" key="1">
    <citation type="submission" date="2016-04" db="EMBL/GenBank/DDBJ databases">
        <title>A degradative enzymes factory behind the ericoid mycorrhizal symbiosis.</title>
        <authorList>
            <consortium name="DOE Joint Genome Institute"/>
            <person name="Martino E."/>
            <person name="Morin E."/>
            <person name="Grelet G."/>
            <person name="Kuo A."/>
            <person name="Kohler A."/>
            <person name="Daghino S."/>
            <person name="Barry K."/>
            <person name="Choi C."/>
            <person name="Cichocki N."/>
            <person name="Clum A."/>
            <person name="Copeland A."/>
            <person name="Hainaut M."/>
            <person name="Haridas S."/>
            <person name="Labutti K."/>
            <person name="Lindquist E."/>
            <person name="Lipzen A."/>
            <person name="Khouja H.-R."/>
            <person name="Murat C."/>
            <person name="Ohm R."/>
            <person name="Olson A."/>
            <person name="Spatafora J."/>
            <person name="Veneault-Fourrey C."/>
            <person name="Henrissat B."/>
            <person name="Grigoriev I."/>
            <person name="Martin F."/>
            <person name="Perotto S."/>
        </authorList>
    </citation>
    <scope>NUCLEOTIDE SEQUENCE [LARGE SCALE GENOMIC DNA]</scope>
    <source>
        <strain evidence="2 3">F</strain>
    </source>
</reference>
<name>A0A2J6R3M5_HYAVF</name>
<gene>
    <name evidence="2" type="ORF">L207DRAFT_175578</name>
</gene>
<dbReference type="Proteomes" id="UP000235786">
    <property type="component" value="Unassembled WGS sequence"/>
</dbReference>